<dbReference type="EMBL" id="JAXCGZ010000918">
    <property type="protein sequence ID" value="KAK7085466.1"/>
    <property type="molecule type" value="Genomic_DNA"/>
</dbReference>
<dbReference type="PANTHER" id="PTHR21261">
    <property type="entry name" value="BEAT PROTEIN"/>
    <property type="match status" value="1"/>
</dbReference>
<protein>
    <recommendedName>
        <fullName evidence="1">Ig-like domain-containing protein</fullName>
    </recommendedName>
</protein>
<reference evidence="2 3" key="1">
    <citation type="submission" date="2023-11" db="EMBL/GenBank/DDBJ databases">
        <title>Halocaridina rubra genome assembly.</title>
        <authorList>
            <person name="Smith C."/>
        </authorList>
    </citation>
    <scope>NUCLEOTIDE SEQUENCE [LARGE SCALE GENOMIC DNA]</scope>
    <source>
        <strain evidence="2">EP-1</strain>
        <tissue evidence="2">Whole</tissue>
    </source>
</reference>
<keyword evidence="3" id="KW-1185">Reference proteome</keyword>
<name>A0AAN8XMG5_HALRR</name>
<evidence type="ECO:0000259" key="1">
    <source>
        <dbReference type="PROSITE" id="PS50835"/>
    </source>
</evidence>
<dbReference type="Proteomes" id="UP001381693">
    <property type="component" value="Unassembled WGS sequence"/>
</dbReference>
<dbReference type="AlphaFoldDB" id="A0AAN8XMG5"/>
<dbReference type="InterPro" id="IPR013783">
    <property type="entry name" value="Ig-like_fold"/>
</dbReference>
<dbReference type="InterPro" id="IPR036179">
    <property type="entry name" value="Ig-like_dom_sf"/>
</dbReference>
<comment type="caution">
    <text evidence="2">The sequence shown here is derived from an EMBL/GenBank/DDBJ whole genome shotgun (WGS) entry which is preliminary data.</text>
</comment>
<dbReference type="InterPro" id="IPR007110">
    <property type="entry name" value="Ig-like_dom"/>
</dbReference>
<feature type="domain" description="Ig-like" evidence="1">
    <location>
        <begin position="19"/>
        <end position="111"/>
    </location>
</feature>
<accession>A0AAN8XMG5</accession>
<dbReference type="FunFam" id="2.60.40.10:FF:000437">
    <property type="entry name" value="Beat-IIIc, isoform A"/>
    <property type="match status" value="1"/>
</dbReference>
<sequence length="264" mass="29230">LAYGLRITRVEVPGPLVTGEGGYLDCEWELEDDSVYAVKWYMGLAEFYRWTPAETPSVKTFQIPGDPIKVDLPGSHQGKVRIHQVTLEAGGVYRCEVSAEAPSFHTESAVALMTVVDLPDSKPRISGAQMSYQMEEEVMLNCTSLNSRPAASLTFYINDEQADPFWLVHYESIKDPTTGLETAVLGLKFPLWPRLLRRGTVNVKCTAEISNLYFDSSEILVAGDIPYHASIMEDRESALLPGSRANPVSLETTLSVITLILVLM</sequence>
<evidence type="ECO:0000313" key="2">
    <source>
        <dbReference type="EMBL" id="KAK7085466.1"/>
    </source>
</evidence>
<evidence type="ECO:0000313" key="3">
    <source>
        <dbReference type="Proteomes" id="UP001381693"/>
    </source>
</evidence>
<gene>
    <name evidence="2" type="ORF">SK128_004493</name>
</gene>
<dbReference type="PANTHER" id="PTHR21261:SF15">
    <property type="entry name" value="BEATEN PATH IIIA, ISOFORM D-RELATED"/>
    <property type="match status" value="1"/>
</dbReference>
<proteinExistence type="predicted"/>
<dbReference type="SUPFAM" id="SSF48726">
    <property type="entry name" value="Immunoglobulin"/>
    <property type="match status" value="1"/>
</dbReference>
<organism evidence="2 3">
    <name type="scientific">Halocaridina rubra</name>
    <name type="common">Hawaiian red shrimp</name>
    <dbReference type="NCBI Taxonomy" id="373956"/>
    <lineage>
        <taxon>Eukaryota</taxon>
        <taxon>Metazoa</taxon>
        <taxon>Ecdysozoa</taxon>
        <taxon>Arthropoda</taxon>
        <taxon>Crustacea</taxon>
        <taxon>Multicrustacea</taxon>
        <taxon>Malacostraca</taxon>
        <taxon>Eumalacostraca</taxon>
        <taxon>Eucarida</taxon>
        <taxon>Decapoda</taxon>
        <taxon>Pleocyemata</taxon>
        <taxon>Caridea</taxon>
        <taxon>Atyoidea</taxon>
        <taxon>Atyidae</taxon>
        <taxon>Halocaridina</taxon>
    </lineage>
</organism>
<dbReference type="PROSITE" id="PS50835">
    <property type="entry name" value="IG_LIKE"/>
    <property type="match status" value="1"/>
</dbReference>
<dbReference type="Gene3D" id="2.60.40.10">
    <property type="entry name" value="Immunoglobulins"/>
    <property type="match status" value="1"/>
</dbReference>
<feature type="non-terminal residue" evidence="2">
    <location>
        <position position="1"/>
    </location>
</feature>